<gene>
    <name evidence="1" type="primary">AlNc14C11G1385</name>
    <name evidence="1" type="ORF">ALNC14_015860</name>
</gene>
<dbReference type="AlphaFoldDB" id="F0W306"/>
<proteinExistence type="predicted"/>
<dbReference type="EMBL" id="FR824056">
    <property type="protein sequence ID" value="CCA15443.1"/>
    <property type="molecule type" value="Genomic_DNA"/>
</dbReference>
<dbReference type="HOGENOM" id="CLU_1051579_0_0_1"/>
<name>F0W306_9STRA</name>
<evidence type="ECO:0000313" key="1">
    <source>
        <dbReference type="EMBL" id="CCA15443.1"/>
    </source>
</evidence>
<organism evidence="1">
    <name type="scientific">Albugo laibachii Nc14</name>
    <dbReference type="NCBI Taxonomy" id="890382"/>
    <lineage>
        <taxon>Eukaryota</taxon>
        <taxon>Sar</taxon>
        <taxon>Stramenopiles</taxon>
        <taxon>Oomycota</taxon>
        <taxon>Peronosporomycetes</taxon>
        <taxon>Albuginales</taxon>
        <taxon>Albuginaceae</taxon>
        <taxon>Albugo</taxon>
    </lineage>
</organism>
<dbReference type="PANTHER" id="PTHR21027">
    <property type="entry name" value="TRNA-SPLICING ENDONUCLEASE SUBUNIT SEN54"/>
    <property type="match status" value="1"/>
</dbReference>
<dbReference type="InterPro" id="IPR024337">
    <property type="entry name" value="tRNA_splic_suSen54"/>
</dbReference>
<reference evidence="1" key="2">
    <citation type="submission" date="2011-02" db="EMBL/GenBank/DDBJ databases">
        <authorList>
            <person name="MacLean D."/>
        </authorList>
    </citation>
    <scope>NUCLEOTIDE SEQUENCE</scope>
</reference>
<accession>F0W306</accession>
<reference evidence="1" key="1">
    <citation type="journal article" date="2011" name="PLoS Biol.">
        <title>Gene gain and loss during evolution of obligate parasitism in the white rust pathogen of Arabidopsis thaliana.</title>
        <authorList>
            <person name="Kemen E."/>
            <person name="Gardiner A."/>
            <person name="Schultz-Larsen T."/>
            <person name="Kemen A.C."/>
            <person name="Balmuth A.L."/>
            <person name="Robert-Seilaniantz A."/>
            <person name="Bailey K."/>
            <person name="Holub E."/>
            <person name="Studholme D.J."/>
            <person name="Maclean D."/>
            <person name="Jones J.D."/>
        </authorList>
    </citation>
    <scope>NUCLEOTIDE SEQUENCE</scope>
</reference>
<dbReference type="GO" id="GO:0000214">
    <property type="term" value="C:tRNA-intron endonuclease complex"/>
    <property type="evidence" value="ECO:0007669"/>
    <property type="project" value="TreeGrafter"/>
</dbReference>
<protein>
    <submittedName>
        <fullName evidence="1">Uncharacterized protein AlNc14C11G1385</fullName>
    </submittedName>
</protein>
<dbReference type="GO" id="GO:0000379">
    <property type="term" value="P:tRNA-type intron splice site recognition and cleavage"/>
    <property type="evidence" value="ECO:0007669"/>
    <property type="project" value="TreeGrafter"/>
</dbReference>
<sequence>MGKSSTGWYDATSMLTFVTRQQGKLWFHMGVKYRAECTTAEIAAIRDRVETLTGESVHGPPLYPEEVYYLMQRQAIQLFSLQPEGFHQPHIIGLDQFHDFLQTGWMTHILVYSHLKANKFHPRRHNCRQTLESFTMETSCLSQRRNEVSYDVYKSYKQSSIQPDGACQSLDGIADEQFVKRLHLVFRVLIYRYEDAFPSIETFQNVMRDSAPVPIKVAVVHHNTVLFHEMSFSP</sequence>
<dbReference type="PANTHER" id="PTHR21027:SF1">
    <property type="entry name" value="TRNA-SPLICING ENDONUCLEASE SUBUNIT SEN54"/>
    <property type="match status" value="1"/>
</dbReference>